<dbReference type="KEGG" id="fbe:FF125_06110"/>
<name>A0A5B7TTN4_9FLAO</name>
<dbReference type="AlphaFoldDB" id="A0A5B7TTN4"/>
<sequence>MYLNRFIQPLFCLILFIGSGCQLIAQLDSVPKKTILLINDNQKVLKTIDLSILDTSEKESIFNVEKKPYLLGFKSNVDKYFNPPEISKKKVSNFMTNTGPDEDEDDILTKKYFNGKDVSNVKRSSDFSLGTLHSSSNTVRIEVRDHSLVDGDRIRVFLNEKMLKSSVSLKGLYYIINIDLIKGYNRIDIEALNEGFSGPNTAEIRIFDEKGYLLSEKDWNIRMGQIATLGVVKE</sequence>
<accession>A0A5B7TTN4</accession>
<proteinExistence type="predicted"/>
<dbReference type="EMBL" id="CP040749">
    <property type="protein sequence ID" value="QCX38022.1"/>
    <property type="molecule type" value="Genomic_DNA"/>
</dbReference>
<gene>
    <name evidence="1" type="ORF">FF125_06110</name>
</gene>
<evidence type="ECO:0000313" key="1">
    <source>
        <dbReference type="EMBL" id="QCX38022.1"/>
    </source>
</evidence>
<reference evidence="1 2" key="1">
    <citation type="submission" date="2019-05" db="EMBL/GenBank/DDBJ databases">
        <title>Algicella ahnfeltiae gen. nov., sp. nov., a novel marine bacterium of the family Flavobacteriaceae isolated from a red alga.</title>
        <authorList>
            <person name="Nedashkovskaya O.I."/>
            <person name="Kukhlevskiy A.D."/>
            <person name="Kim S.-G."/>
            <person name="Zhukova N.V."/>
            <person name="Mikhailov V.V."/>
        </authorList>
    </citation>
    <scope>NUCLEOTIDE SEQUENCE [LARGE SCALE GENOMIC DNA]</scope>
    <source>
        <strain evidence="1 2">10Alg115</strain>
    </source>
</reference>
<dbReference type="PROSITE" id="PS51257">
    <property type="entry name" value="PROKAR_LIPOPROTEIN"/>
    <property type="match status" value="1"/>
</dbReference>
<organism evidence="1 2">
    <name type="scientific">Aureibaculum algae</name>
    <dbReference type="NCBI Taxonomy" id="2584122"/>
    <lineage>
        <taxon>Bacteria</taxon>
        <taxon>Pseudomonadati</taxon>
        <taxon>Bacteroidota</taxon>
        <taxon>Flavobacteriia</taxon>
        <taxon>Flavobacteriales</taxon>
        <taxon>Flavobacteriaceae</taxon>
        <taxon>Aureibaculum</taxon>
    </lineage>
</organism>
<keyword evidence="2" id="KW-1185">Reference proteome</keyword>
<evidence type="ECO:0000313" key="2">
    <source>
        <dbReference type="Proteomes" id="UP000306229"/>
    </source>
</evidence>
<dbReference type="OrthoDB" id="1148517at2"/>
<protein>
    <submittedName>
        <fullName evidence="1">Uncharacterized protein</fullName>
    </submittedName>
</protein>
<dbReference type="RefSeq" id="WP_138948934.1">
    <property type="nucleotide sequence ID" value="NZ_CP040749.1"/>
</dbReference>
<dbReference type="Proteomes" id="UP000306229">
    <property type="component" value="Chromosome"/>
</dbReference>